<comment type="catalytic activity">
    <reaction evidence="6 7">
        <text>Release of N-terminal amino acids, preferentially methionine, from peptides and arylamides.</text>
        <dbReference type="EC" id="3.4.11.18"/>
    </reaction>
</comment>
<dbReference type="EC" id="3.4.11.18" evidence="6 7"/>
<evidence type="ECO:0000256" key="7">
    <source>
        <dbReference type="RuleBase" id="RU003653"/>
    </source>
</evidence>
<dbReference type="Proteomes" id="UP000032300">
    <property type="component" value="Chromosome"/>
</dbReference>
<keyword evidence="2 6" id="KW-0031">Aminopeptidase</keyword>
<dbReference type="InterPro" id="IPR000994">
    <property type="entry name" value="Pept_M24"/>
</dbReference>
<feature type="binding site" evidence="6">
    <location>
        <position position="94"/>
    </location>
    <ligand>
        <name>substrate</name>
    </ligand>
</feature>
<feature type="binding site" evidence="6">
    <location>
        <position position="249"/>
    </location>
    <ligand>
        <name>a divalent metal cation</name>
        <dbReference type="ChEBI" id="CHEBI:60240"/>
        <label>2</label>
        <note>catalytic</note>
    </ligand>
</feature>
<evidence type="ECO:0000313" key="9">
    <source>
        <dbReference type="EMBL" id="AJP71399.1"/>
    </source>
</evidence>
<proteinExistence type="inferred from homology"/>
<dbReference type="InterPro" id="IPR002467">
    <property type="entry name" value="Pept_M24A_MAP1"/>
</dbReference>
<sequence>MTLYTEVTADTPRSRTNAIKLYGPDAFEGMRRAGRIAAETLDALVPLVVPGVSTAALDDFVRDAIVAAGAIPINIGYKGYAHATCISVNHVVCHGIPGAKTLSEGDILNIDLTAVVDGWHGDTSRMFLVGDVPLKARRLVDVTYECMMRGIEQAVPGNHLGDIGHAIQRHAEKHRYAVVRDFVGHGVGLVYHDQPDVLHYGRPGTGPELRPGMIFTIEPMINIGKPEVKILDDDWTAVTRDRSLSAQFEHSIGITEQGHEIFTLSPKGLDRPPYR</sequence>
<dbReference type="EMBL" id="CP010836">
    <property type="protein sequence ID" value="AJP71399.1"/>
    <property type="molecule type" value="Genomic_DNA"/>
</dbReference>
<dbReference type="HAMAP" id="MF_01974">
    <property type="entry name" value="MetAP_1"/>
    <property type="match status" value="1"/>
</dbReference>
<comment type="function">
    <text evidence="1 6">Removes the N-terminal methionine from nascent proteins. The N-terminal methionine is often cleaved when the second residue in the primary sequence is small and uncharged (Met-Ala-, Cys, Gly, Pro, Ser, Thr, or Val). Requires deformylation of the N(alpha)-formylated initiator methionine before it can be hydrolyzed.</text>
</comment>
<protein>
    <recommendedName>
        <fullName evidence="6 7">Methionine aminopeptidase</fullName>
        <shortName evidence="6">MAP</shortName>
        <shortName evidence="6">MetAP</shortName>
        <ecNumber evidence="6 7">3.4.11.18</ecNumber>
    </recommendedName>
    <alternativeName>
        <fullName evidence="6">Peptidase M</fullName>
    </alternativeName>
</protein>
<dbReference type="InterPro" id="IPR036005">
    <property type="entry name" value="Creatinase/aminopeptidase-like"/>
</dbReference>
<accession>A0A7U4LET1</accession>
<dbReference type="PROSITE" id="PS00680">
    <property type="entry name" value="MAP_1"/>
    <property type="match status" value="1"/>
</dbReference>
<dbReference type="GO" id="GO:0070006">
    <property type="term" value="F:metalloaminopeptidase activity"/>
    <property type="evidence" value="ECO:0007669"/>
    <property type="project" value="UniProtKB-UniRule"/>
</dbReference>
<feature type="binding site" evidence="6">
    <location>
        <position position="218"/>
    </location>
    <ligand>
        <name>a divalent metal cation</name>
        <dbReference type="ChEBI" id="CHEBI:60240"/>
        <label>2</label>
        <note>catalytic</note>
    </ligand>
</feature>
<evidence type="ECO:0000313" key="10">
    <source>
        <dbReference type="Proteomes" id="UP000032300"/>
    </source>
</evidence>
<feature type="binding site" evidence="6">
    <location>
        <position position="192"/>
    </location>
    <ligand>
        <name>substrate</name>
    </ligand>
</feature>
<comment type="cofactor">
    <cofactor evidence="6">
        <name>Co(2+)</name>
        <dbReference type="ChEBI" id="CHEBI:48828"/>
    </cofactor>
    <cofactor evidence="6">
        <name>Zn(2+)</name>
        <dbReference type="ChEBI" id="CHEBI:29105"/>
    </cofactor>
    <cofactor evidence="6">
        <name>Mn(2+)</name>
        <dbReference type="ChEBI" id="CHEBI:29035"/>
    </cofactor>
    <cofactor evidence="6">
        <name>Fe(2+)</name>
        <dbReference type="ChEBI" id="CHEBI:29033"/>
    </cofactor>
    <text evidence="6">Binds 2 divalent metal cations per subunit. Has a high-affinity and a low affinity metal-binding site. The true nature of the physiological cofactor is under debate. The enzyme is active with cobalt, zinc, manganese or divalent iron ions. Most likely, methionine aminopeptidases function as mononuclear Fe(2+)-metalloproteases under physiological conditions, and the catalytically relevant metal-binding site has been assigned to the histidine-containing high-affinity site.</text>
</comment>
<comment type="similarity">
    <text evidence="6">Belongs to the peptidase M24A family. Methionine aminopeptidase type 1 subfamily.</text>
</comment>
<dbReference type="GO" id="GO:0005829">
    <property type="term" value="C:cytosol"/>
    <property type="evidence" value="ECO:0007669"/>
    <property type="project" value="TreeGrafter"/>
</dbReference>
<reference evidence="9 10" key="2">
    <citation type="submission" date="2015-02" db="EMBL/GenBank/DDBJ databases">
        <title>The complete genome of Sphingomonas hengshuiensis sp. WHSC-8 isolated from soil of Hengshui Lake.</title>
        <authorList>
            <person name="Wei S."/>
            <person name="Guo J."/>
            <person name="Su C."/>
            <person name="Wu R."/>
            <person name="Zhang Z."/>
            <person name="Liang K."/>
            <person name="Li H."/>
            <person name="Wang T."/>
            <person name="Liu H."/>
            <person name="Zhang C."/>
            <person name="Li Z."/>
            <person name="Wang Q."/>
            <person name="Meng J."/>
        </authorList>
    </citation>
    <scope>NUCLEOTIDE SEQUENCE [LARGE SCALE GENOMIC DNA]</scope>
    <source>
        <strain evidence="9 10">WHSC-8</strain>
    </source>
</reference>
<dbReference type="PANTHER" id="PTHR43330">
    <property type="entry name" value="METHIONINE AMINOPEPTIDASE"/>
    <property type="match status" value="1"/>
</dbReference>
<dbReference type="AlphaFoldDB" id="A0A7U4LET1"/>
<evidence type="ECO:0000256" key="4">
    <source>
        <dbReference type="ARBA" id="ARBA00022723"/>
    </source>
</evidence>
<evidence type="ECO:0000256" key="1">
    <source>
        <dbReference type="ARBA" id="ARBA00002521"/>
    </source>
</evidence>
<dbReference type="GO" id="GO:0006508">
    <property type="term" value="P:proteolysis"/>
    <property type="evidence" value="ECO:0007669"/>
    <property type="project" value="UniProtKB-KW"/>
</dbReference>
<organism evidence="9 10">
    <name type="scientific">Sphingomonas hengshuiensis</name>
    <dbReference type="NCBI Taxonomy" id="1609977"/>
    <lineage>
        <taxon>Bacteria</taxon>
        <taxon>Pseudomonadati</taxon>
        <taxon>Pseudomonadota</taxon>
        <taxon>Alphaproteobacteria</taxon>
        <taxon>Sphingomonadales</taxon>
        <taxon>Sphingomonadaceae</taxon>
        <taxon>Sphingomonas</taxon>
    </lineage>
</organism>
<keyword evidence="4 6" id="KW-0479">Metal-binding</keyword>
<feature type="binding site" evidence="6">
    <location>
        <position position="249"/>
    </location>
    <ligand>
        <name>a divalent metal cation</name>
        <dbReference type="ChEBI" id="CHEBI:60240"/>
        <label>1</label>
    </ligand>
</feature>
<dbReference type="GO" id="GO:0004239">
    <property type="term" value="F:initiator methionyl aminopeptidase activity"/>
    <property type="evidence" value="ECO:0007669"/>
    <property type="project" value="UniProtKB-UniRule"/>
</dbReference>
<dbReference type="KEGG" id="sphi:TS85_05870"/>
<feature type="binding site" evidence="6">
    <location>
        <position position="185"/>
    </location>
    <ligand>
        <name>a divalent metal cation</name>
        <dbReference type="ChEBI" id="CHEBI:60240"/>
        <label>2</label>
        <note>catalytic</note>
    </ligand>
</feature>
<keyword evidence="10" id="KW-1185">Reference proteome</keyword>
<evidence type="ECO:0000256" key="5">
    <source>
        <dbReference type="ARBA" id="ARBA00022801"/>
    </source>
</evidence>
<keyword evidence="5 6" id="KW-0378">Hydrolase</keyword>
<dbReference type="GO" id="GO:0046872">
    <property type="term" value="F:metal ion binding"/>
    <property type="evidence" value="ECO:0007669"/>
    <property type="project" value="UniProtKB-UniRule"/>
</dbReference>
<reference evidence="9 10" key="1">
    <citation type="journal article" date="2015" name="Int. J. Syst. Evol. Microbiol.">
        <title>Sphingomonas hengshuiensis sp. nov., isolated from lake wetland.</title>
        <authorList>
            <person name="Wei S."/>
            <person name="Wang T."/>
            <person name="Liu H."/>
            <person name="Zhang C."/>
            <person name="Guo J."/>
            <person name="Wang Q."/>
            <person name="Liang K."/>
            <person name="Zhang Z."/>
        </authorList>
    </citation>
    <scope>NUCLEOTIDE SEQUENCE [LARGE SCALE GENOMIC DNA]</scope>
    <source>
        <strain evidence="9 10">WHSC-8</strain>
    </source>
</reference>
<evidence type="ECO:0000259" key="8">
    <source>
        <dbReference type="Pfam" id="PF00557"/>
    </source>
</evidence>
<evidence type="ECO:0000256" key="6">
    <source>
        <dbReference type="HAMAP-Rule" id="MF_01974"/>
    </source>
</evidence>
<keyword evidence="3 6" id="KW-0645">Protease</keyword>
<gene>
    <name evidence="6" type="primary">map</name>
    <name evidence="9" type="ORF">TS85_05870</name>
</gene>
<dbReference type="CDD" id="cd01086">
    <property type="entry name" value="MetAP1"/>
    <property type="match status" value="1"/>
</dbReference>
<dbReference type="Gene3D" id="3.90.230.10">
    <property type="entry name" value="Creatinase/methionine aminopeptidase superfamily"/>
    <property type="match status" value="1"/>
</dbReference>
<dbReference type="NCBIfam" id="TIGR00500">
    <property type="entry name" value="met_pdase_I"/>
    <property type="match status" value="1"/>
</dbReference>
<feature type="binding site" evidence="6">
    <location>
        <position position="122"/>
    </location>
    <ligand>
        <name>a divalent metal cation</name>
        <dbReference type="ChEBI" id="CHEBI:60240"/>
        <label>2</label>
        <note>catalytic</note>
    </ligand>
</feature>
<dbReference type="PRINTS" id="PR00599">
    <property type="entry name" value="MAPEPTIDASE"/>
</dbReference>
<evidence type="ECO:0000256" key="2">
    <source>
        <dbReference type="ARBA" id="ARBA00022438"/>
    </source>
</evidence>
<dbReference type="PANTHER" id="PTHR43330:SF27">
    <property type="entry name" value="METHIONINE AMINOPEPTIDASE"/>
    <property type="match status" value="1"/>
</dbReference>
<dbReference type="OrthoDB" id="9802055at2"/>
<dbReference type="RefSeq" id="WP_044330983.1">
    <property type="nucleotide sequence ID" value="NZ_CP010836.1"/>
</dbReference>
<name>A0A7U4LET1_9SPHN</name>
<dbReference type="Pfam" id="PF00557">
    <property type="entry name" value="Peptidase_M24"/>
    <property type="match status" value="1"/>
</dbReference>
<feature type="binding site" evidence="6">
    <location>
        <position position="122"/>
    </location>
    <ligand>
        <name>a divalent metal cation</name>
        <dbReference type="ChEBI" id="CHEBI:60240"/>
        <label>1</label>
    </ligand>
</feature>
<feature type="binding site" evidence="6">
    <location>
        <position position="111"/>
    </location>
    <ligand>
        <name>a divalent metal cation</name>
        <dbReference type="ChEBI" id="CHEBI:60240"/>
        <label>1</label>
    </ligand>
</feature>
<evidence type="ECO:0000256" key="3">
    <source>
        <dbReference type="ARBA" id="ARBA00022670"/>
    </source>
</evidence>
<feature type="domain" description="Peptidase M24" evidence="8">
    <location>
        <begin position="28"/>
        <end position="256"/>
    </location>
</feature>
<comment type="subunit">
    <text evidence="6">Monomer.</text>
</comment>
<dbReference type="InterPro" id="IPR001714">
    <property type="entry name" value="Pept_M24_MAP"/>
</dbReference>
<dbReference type="SUPFAM" id="SSF55920">
    <property type="entry name" value="Creatinase/aminopeptidase"/>
    <property type="match status" value="1"/>
</dbReference>